<protein>
    <submittedName>
        <fullName evidence="2">Uncharacterized protein</fullName>
    </submittedName>
</protein>
<evidence type="ECO:0000313" key="3">
    <source>
        <dbReference type="Proteomes" id="UP000230069"/>
    </source>
</evidence>
<dbReference type="InParanoid" id="A0A2G5C2G6"/>
<keyword evidence="1" id="KW-0472">Membrane</keyword>
<proteinExistence type="predicted"/>
<name>A0A2G5C2G6_AQUCA</name>
<reference evidence="2 3" key="1">
    <citation type="submission" date="2017-09" db="EMBL/GenBank/DDBJ databases">
        <title>WGS assembly of Aquilegia coerulea Goldsmith.</title>
        <authorList>
            <person name="Hodges S."/>
            <person name="Kramer E."/>
            <person name="Nordborg M."/>
            <person name="Tomkins J."/>
            <person name="Borevitz J."/>
            <person name="Derieg N."/>
            <person name="Yan J."/>
            <person name="Mihaltcheva S."/>
            <person name="Hayes R.D."/>
            <person name="Rokhsar D."/>
        </authorList>
    </citation>
    <scope>NUCLEOTIDE SEQUENCE [LARGE SCALE GENOMIC DNA]</scope>
    <source>
        <strain evidence="3">cv. Goldsmith</strain>
    </source>
</reference>
<dbReference type="AlphaFoldDB" id="A0A2G5C2G6"/>
<evidence type="ECO:0000256" key="1">
    <source>
        <dbReference type="SAM" id="Phobius"/>
    </source>
</evidence>
<keyword evidence="1" id="KW-0812">Transmembrane</keyword>
<accession>A0A2G5C2G6</accession>
<sequence length="71" mass="8528">MFQLQCHLIGQREIYREKEATQRNIYQRGISFLPFFCLVSDFSLLLYVYRRGKVDVKTLYHLLLSLVSQLQ</sequence>
<evidence type="ECO:0000313" key="2">
    <source>
        <dbReference type="EMBL" id="PIA25476.1"/>
    </source>
</evidence>
<gene>
    <name evidence="2" type="ORF">AQUCO_11400031v1</name>
</gene>
<dbReference type="EMBL" id="KZ305130">
    <property type="protein sequence ID" value="PIA25476.1"/>
    <property type="molecule type" value="Genomic_DNA"/>
</dbReference>
<keyword evidence="3" id="KW-1185">Reference proteome</keyword>
<dbReference type="Proteomes" id="UP000230069">
    <property type="component" value="Unassembled WGS sequence"/>
</dbReference>
<keyword evidence="1" id="KW-1133">Transmembrane helix</keyword>
<feature type="transmembrane region" description="Helical" evidence="1">
    <location>
        <begin position="30"/>
        <end position="49"/>
    </location>
</feature>
<organism evidence="2 3">
    <name type="scientific">Aquilegia coerulea</name>
    <name type="common">Rocky mountain columbine</name>
    <dbReference type="NCBI Taxonomy" id="218851"/>
    <lineage>
        <taxon>Eukaryota</taxon>
        <taxon>Viridiplantae</taxon>
        <taxon>Streptophyta</taxon>
        <taxon>Embryophyta</taxon>
        <taxon>Tracheophyta</taxon>
        <taxon>Spermatophyta</taxon>
        <taxon>Magnoliopsida</taxon>
        <taxon>Ranunculales</taxon>
        <taxon>Ranunculaceae</taxon>
        <taxon>Thalictroideae</taxon>
        <taxon>Aquilegia</taxon>
    </lineage>
</organism>